<reference evidence="2" key="1">
    <citation type="journal article" date="2023" name="G3 (Bethesda)">
        <title>Genome assembly and association tests identify interacting loci associated with vigor, precocity, and sex in interspecific pistachio rootstocks.</title>
        <authorList>
            <person name="Palmer W."/>
            <person name="Jacygrad E."/>
            <person name="Sagayaradj S."/>
            <person name="Cavanaugh K."/>
            <person name="Han R."/>
            <person name="Bertier L."/>
            <person name="Beede B."/>
            <person name="Kafkas S."/>
            <person name="Golino D."/>
            <person name="Preece J."/>
            <person name="Michelmore R."/>
        </authorList>
    </citation>
    <scope>NUCLEOTIDE SEQUENCE [LARGE SCALE GENOMIC DNA]</scope>
</reference>
<gene>
    <name evidence="1" type="ORF">Patl1_30195</name>
</gene>
<comment type="caution">
    <text evidence="1">The sequence shown here is derived from an EMBL/GenBank/DDBJ whole genome shotgun (WGS) entry which is preliminary data.</text>
</comment>
<evidence type="ECO:0000313" key="2">
    <source>
        <dbReference type="Proteomes" id="UP001164250"/>
    </source>
</evidence>
<protein>
    <submittedName>
        <fullName evidence="1">Uncharacterized protein</fullName>
    </submittedName>
</protein>
<keyword evidence="2" id="KW-1185">Reference proteome</keyword>
<evidence type="ECO:0000313" key="1">
    <source>
        <dbReference type="EMBL" id="KAJ0083666.1"/>
    </source>
</evidence>
<dbReference type="EMBL" id="CM047907">
    <property type="protein sequence ID" value="KAJ0083666.1"/>
    <property type="molecule type" value="Genomic_DNA"/>
</dbReference>
<proteinExistence type="predicted"/>
<sequence length="136" mass="14894">MVSGRPDPSSNSTFHWLMGVECVHFGDHLGHLGRVLTLAIRIQASNSAGDNGVYDTCHVENKGITVILSSTISTFIISSNSENPWASYGYTIFSGNINPTIGMLPLYSYALRDNPIFGNKLCINTKEYSIGKYIQC</sequence>
<name>A0ACC1ABY9_9ROSI</name>
<accession>A0ACC1ABY9</accession>
<organism evidence="1 2">
    <name type="scientific">Pistacia atlantica</name>
    <dbReference type="NCBI Taxonomy" id="434234"/>
    <lineage>
        <taxon>Eukaryota</taxon>
        <taxon>Viridiplantae</taxon>
        <taxon>Streptophyta</taxon>
        <taxon>Embryophyta</taxon>
        <taxon>Tracheophyta</taxon>
        <taxon>Spermatophyta</taxon>
        <taxon>Magnoliopsida</taxon>
        <taxon>eudicotyledons</taxon>
        <taxon>Gunneridae</taxon>
        <taxon>Pentapetalae</taxon>
        <taxon>rosids</taxon>
        <taxon>malvids</taxon>
        <taxon>Sapindales</taxon>
        <taxon>Anacardiaceae</taxon>
        <taxon>Pistacia</taxon>
    </lineage>
</organism>
<dbReference type="Proteomes" id="UP001164250">
    <property type="component" value="Chromosome 11"/>
</dbReference>